<keyword evidence="5 7" id="KW-1133">Transmembrane helix</keyword>
<dbReference type="PANTHER" id="PTHR32243:SF18">
    <property type="entry name" value="INNER MEMBRANE ABC TRANSPORTER PERMEASE PROTEIN YCJP"/>
    <property type="match status" value="1"/>
</dbReference>
<keyword evidence="6 7" id="KW-0472">Membrane</keyword>
<feature type="transmembrane region" description="Helical" evidence="7">
    <location>
        <begin position="206"/>
        <end position="228"/>
    </location>
</feature>
<dbReference type="InterPro" id="IPR000515">
    <property type="entry name" value="MetI-like"/>
</dbReference>
<keyword evidence="4 7" id="KW-0812">Transmembrane</keyword>
<evidence type="ECO:0000256" key="7">
    <source>
        <dbReference type="RuleBase" id="RU363032"/>
    </source>
</evidence>
<keyword evidence="10" id="KW-0762">Sugar transport</keyword>
<comment type="similarity">
    <text evidence="7">Belongs to the binding-protein-dependent transport system permease family.</text>
</comment>
<protein>
    <submittedName>
        <fullName evidence="10">Multiple sugar transport system permease protein</fullName>
    </submittedName>
</protein>
<feature type="transmembrane region" description="Helical" evidence="7">
    <location>
        <begin position="98"/>
        <end position="119"/>
    </location>
</feature>
<comment type="subcellular location">
    <subcellularLocation>
        <location evidence="1 7">Cell membrane</location>
        <topology evidence="1 7">Multi-pass membrane protein</topology>
    </subcellularLocation>
</comment>
<evidence type="ECO:0000313" key="11">
    <source>
        <dbReference type="Proteomes" id="UP000565572"/>
    </source>
</evidence>
<proteinExistence type="inferred from homology"/>
<evidence type="ECO:0000256" key="5">
    <source>
        <dbReference type="ARBA" id="ARBA00022989"/>
    </source>
</evidence>
<dbReference type="InterPro" id="IPR050901">
    <property type="entry name" value="BP-dep_ABC_trans_perm"/>
</dbReference>
<feature type="region of interest" description="Disordered" evidence="8">
    <location>
        <begin position="1"/>
        <end position="26"/>
    </location>
</feature>
<name>A0A7W5JYL3_9ACTN</name>
<feature type="transmembrane region" description="Helical" evidence="7">
    <location>
        <begin position="162"/>
        <end position="185"/>
    </location>
</feature>
<evidence type="ECO:0000313" key="10">
    <source>
        <dbReference type="EMBL" id="MBB3328570.1"/>
    </source>
</evidence>
<feature type="domain" description="ABC transmembrane type-1" evidence="9">
    <location>
        <begin position="94"/>
        <end position="284"/>
    </location>
</feature>
<feature type="transmembrane region" description="Helical" evidence="7">
    <location>
        <begin position="131"/>
        <end position="156"/>
    </location>
</feature>
<dbReference type="GO" id="GO:0005886">
    <property type="term" value="C:plasma membrane"/>
    <property type="evidence" value="ECO:0007669"/>
    <property type="project" value="UniProtKB-SubCell"/>
</dbReference>
<sequence length="299" mass="31787">MSTLTTPAGTTSGPRASTPGDAGRRRRRRLGTVGHRVLVALLLVYLLAPFLWMLVYSLYPSSALQQAHPDLDPALLTGASYGRLLSDSSFLVPMANSAIVGISTTVVCMVLGSACAYAFARYRFRGRNALLLGMLTVQAIPVIVLAVPLFILLRAFGLYDQLGGLVVTYTAFILPLVVWMLVGFFDEIPPSLERAARIDGCNRLQIMVKIAFPLAAPGLAATAILAFITSWSDFFLAKVLTSTAATTLPVKTAAFQGLFAMDYTSAATAGVITAVPVLVLALVAQKWIIHGLVEGAVKG</sequence>
<dbReference type="Pfam" id="PF00528">
    <property type="entry name" value="BPD_transp_1"/>
    <property type="match status" value="1"/>
</dbReference>
<accession>A0A7W5JYL3</accession>
<evidence type="ECO:0000259" key="9">
    <source>
        <dbReference type="PROSITE" id="PS50928"/>
    </source>
</evidence>
<evidence type="ECO:0000256" key="2">
    <source>
        <dbReference type="ARBA" id="ARBA00022448"/>
    </source>
</evidence>
<feature type="transmembrane region" description="Helical" evidence="7">
    <location>
        <begin position="263"/>
        <end position="284"/>
    </location>
</feature>
<dbReference type="AlphaFoldDB" id="A0A7W5JYL3"/>
<dbReference type="SUPFAM" id="SSF161098">
    <property type="entry name" value="MetI-like"/>
    <property type="match status" value="1"/>
</dbReference>
<feature type="compositionally biased region" description="Polar residues" evidence="8">
    <location>
        <begin position="1"/>
        <end position="15"/>
    </location>
</feature>
<evidence type="ECO:0000256" key="1">
    <source>
        <dbReference type="ARBA" id="ARBA00004651"/>
    </source>
</evidence>
<keyword evidence="3" id="KW-1003">Cell membrane</keyword>
<evidence type="ECO:0000256" key="4">
    <source>
        <dbReference type="ARBA" id="ARBA00022692"/>
    </source>
</evidence>
<dbReference type="Gene3D" id="1.10.3720.10">
    <property type="entry name" value="MetI-like"/>
    <property type="match status" value="1"/>
</dbReference>
<evidence type="ECO:0000256" key="3">
    <source>
        <dbReference type="ARBA" id="ARBA00022475"/>
    </source>
</evidence>
<evidence type="ECO:0000256" key="8">
    <source>
        <dbReference type="SAM" id="MobiDB-lite"/>
    </source>
</evidence>
<dbReference type="RefSeq" id="WP_183340513.1">
    <property type="nucleotide sequence ID" value="NZ_JACHZG010000001.1"/>
</dbReference>
<dbReference type="PANTHER" id="PTHR32243">
    <property type="entry name" value="MALTOSE TRANSPORT SYSTEM PERMEASE-RELATED"/>
    <property type="match status" value="1"/>
</dbReference>
<feature type="transmembrane region" description="Helical" evidence="7">
    <location>
        <begin position="33"/>
        <end position="55"/>
    </location>
</feature>
<dbReference type="InterPro" id="IPR035906">
    <property type="entry name" value="MetI-like_sf"/>
</dbReference>
<dbReference type="CDD" id="cd06261">
    <property type="entry name" value="TM_PBP2"/>
    <property type="match status" value="1"/>
</dbReference>
<reference evidence="10 11" key="1">
    <citation type="submission" date="2020-08" db="EMBL/GenBank/DDBJ databases">
        <title>Sequencing the genomes of 1000 actinobacteria strains.</title>
        <authorList>
            <person name="Klenk H.-P."/>
        </authorList>
    </citation>
    <scope>NUCLEOTIDE SEQUENCE [LARGE SCALE GENOMIC DNA]</scope>
    <source>
        <strain evidence="10 11">DSM 11053</strain>
    </source>
</reference>
<keyword evidence="2 7" id="KW-0813">Transport</keyword>
<dbReference type="GO" id="GO:0055085">
    <property type="term" value="P:transmembrane transport"/>
    <property type="evidence" value="ECO:0007669"/>
    <property type="project" value="InterPro"/>
</dbReference>
<evidence type="ECO:0000256" key="6">
    <source>
        <dbReference type="ARBA" id="ARBA00023136"/>
    </source>
</evidence>
<gene>
    <name evidence="10" type="ORF">FHX39_003514</name>
</gene>
<dbReference type="PROSITE" id="PS50928">
    <property type="entry name" value="ABC_TM1"/>
    <property type="match status" value="1"/>
</dbReference>
<dbReference type="Proteomes" id="UP000565572">
    <property type="component" value="Unassembled WGS sequence"/>
</dbReference>
<keyword evidence="11" id="KW-1185">Reference proteome</keyword>
<dbReference type="EMBL" id="JACHZG010000001">
    <property type="protein sequence ID" value="MBB3328570.1"/>
    <property type="molecule type" value="Genomic_DNA"/>
</dbReference>
<comment type="caution">
    <text evidence="10">The sequence shown here is derived from an EMBL/GenBank/DDBJ whole genome shotgun (WGS) entry which is preliminary data.</text>
</comment>
<organism evidence="10 11">
    <name type="scientific">Microlunatus antarcticus</name>
    <dbReference type="NCBI Taxonomy" id="53388"/>
    <lineage>
        <taxon>Bacteria</taxon>
        <taxon>Bacillati</taxon>
        <taxon>Actinomycetota</taxon>
        <taxon>Actinomycetes</taxon>
        <taxon>Propionibacteriales</taxon>
        <taxon>Propionibacteriaceae</taxon>
        <taxon>Microlunatus</taxon>
    </lineage>
</organism>